<dbReference type="PANTHER" id="PTHR32108:SF9">
    <property type="entry name" value="REVERSE TRANSCRIPTASE RNASE H-LIKE DOMAIN-CONTAINING PROTEIN"/>
    <property type="match status" value="1"/>
</dbReference>
<dbReference type="PROSITE" id="PS50088">
    <property type="entry name" value="ANK_REPEAT"/>
    <property type="match status" value="1"/>
</dbReference>
<dbReference type="Proteomes" id="UP000257109">
    <property type="component" value="Unassembled WGS sequence"/>
</dbReference>
<sequence>MQQVCQIPKTLGLHNKTPTRISLLSLLINSKGHHNLLLKILNEADKFGGVVNNLTVGSHLSSSEEVVPTKGRGHNQPLHIFVKCGDYMIARVLIDNGSSLNVLPKTTLDKLCSTNPQLRASLVIVDESEFIHLLDT</sequence>
<feature type="non-terminal residue" evidence="2">
    <location>
        <position position="1"/>
    </location>
</feature>
<dbReference type="AlphaFoldDB" id="A0A371H8W8"/>
<name>A0A371H8W8_MUCPR</name>
<evidence type="ECO:0000313" key="2">
    <source>
        <dbReference type="EMBL" id="RDX99235.1"/>
    </source>
</evidence>
<organism evidence="2 3">
    <name type="scientific">Mucuna pruriens</name>
    <name type="common">Velvet bean</name>
    <name type="synonym">Dolichos pruriens</name>
    <dbReference type="NCBI Taxonomy" id="157652"/>
    <lineage>
        <taxon>Eukaryota</taxon>
        <taxon>Viridiplantae</taxon>
        <taxon>Streptophyta</taxon>
        <taxon>Embryophyta</taxon>
        <taxon>Tracheophyta</taxon>
        <taxon>Spermatophyta</taxon>
        <taxon>Magnoliopsida</taxon>
        <taxon>eudicotyledons</taxon>
        <taxon>Gunneridae</taxon>
        <taxon>Pentapetalae</taxon>
        <taxon>rosids</taxon>
        <taxon>fabids</taxon>
        <taxon>Fabales</taxon>
        <taxon>Fabaceae</taxon>
        <taxon>Papilionoideae</taxon>
        <taxon>50 kb inversion clade</taxon>
        <taxon>NPAAA clade</taxon>
        <taxon>indigoferoid/millettioid clade</taxon>
        <taxon>Phaseoleae</taxon>
        <taxon>Mucuna</taxon>
    </lineage>
</organism>
<proteinExistence type="predicted"/>
<keyword evidence="1" id="KW-0040">ANK repeat</keyword>
<reference evidence="2" key="1">
    <citation type="submission" date="2018-05" db="EMBL/GenBank/DDBJ databases">
        <title>Draft genome of Mucuna pruriens seed.</title>
        <authorList>
            <person name="Nnadi N.E."/>
            <person name="Vos R."/>
            <person name="Hasami M.H."/>
            <person name="Devisetty U.K."/>
            <person name="Aguiy J.C."/>
        </authorList>
    </citation>
    <scope>NUCLEOTIDE SEQUENCE [LARGE SCALE GENOMIC DNA]</scope>
    <source>
        <strain evidence="2">JCA_2017</strain>
    </source>
</reference>
<accession>A0A371H8W8</accession>
<evidence type="ECO:0000313" key="3">
    <source>
        <dbReference type="Proteomes" id="UP000257109"/>
    </source>
</evidence>
<keyword evidence="3" id="KW-1185">Reference proteome</keyword>
<dbReference type="InterPro" id="IPR002110">
    <property type="entry name" value="Ankyrin_rpt"/>
</dbReference>
<dbReference type="PANTHER" id="PTHR32108">
    <property type="entry name" value="DNA-DIRECTED RNA POLYMERASE SUBUNIT ALPHA"/>
    <property type="match status" value="1"/>
</dbReference>
<evidence type="ECO:0000256" key="1">
    <source>
        <dbReference type="PROSITE-ProRule" id="PRU00023"/>
    </source>
</evidence>
<feature type="repeat" description="ANK" evidence="1">
    <location>
        <begin position="73"/>
        <end position="105"/>
    </location>
</feature>
<comment type="caution">
    <text evidence="2">The sequence shown here is derived from an EMBL/GenBank/DDBJ whole genome shotgun (WGS) entry which is preliminary data.</text>
</comment>
<gene>
    <name evidence="2" type="ORF">CR513_17739</name>
</gene>
<protein>
    <submittedName>
        <fullName evidence="2">Uncharacterized protein</fullName>
    </submittedName>
</protein>
<dbReference type="EMBL" id="QJKJ01003276">
    <property type="protein sequence ID" value="RDX99235.1"/>
    <property type="molecule type" value="Genomic_DNA"/>
</dbReference>